<comment type="caution">
    <text evidence="1">The sequence shown here is derived from an EMBL/GenBank/DDBJ whole genome shotgun (WGS) entry which is preliminary data.</text>
</comment>
<dbReference type="Proteomes" id="UP001165289">
    <property type="component" value="Unassembled WGS sequence"/>
</dbReference>
<name>A0AAV7K7H5_9METZ</name>
<feature type="non-terminal residue" evidence="1">
    <location>
        <position position="1"/>
    </location>
</feature>
<dbReference type="EMBL" id="JAKMXF010000114">
    <property type="protein sequence ID" value="KAI6657231.1"/>
    <property type="molecule type" value="Genomic_DNA"/>
</dbReference>
<sequence>GIIDQTGNKCLFVSCIDQADKYRLLFDLKDRIITIYPDFERIFDDESVSEDNNPQLEKFDAIPNLNIVLNRNDEIAIVSKPQHMIQSTQLGSDNSILSETYPPNSNQCLNMSEFAENPLHASTICEPISVYHTGNLELSQSATNLDFLQQLNREQLLTLLQQMCKDRKFLKECRKTHRVLFTRDSVSSSTTVKRPKRDRKWYHLY</sequence>
<gene>
    <name evidence="1" type="ORF">LOD99_11155</name>
</gene>
<evidence type="ECO:0000313" key="1">
    <source>
        <dbReference type="EMBL" id="KAI6657231.1"/>
    </source>
</evidence>
<organism evidence="1 2">
    <name type="scientific">Oopsacas minuta</name>
    <dbReference type="NCBI Taxonomy" id="111878"/>
    <lineage>
        <taxon>Eukaryota</taxon>
        <taxon>Metazoa</taxon>
        <taxon>Porifera</taxon>
        <taxon>Hexactinellida</taxon>
        <taxon>Hexasterophora</taxon>
        <taxon>Lyssacinosida</taxon>
        <taxon>Leucopsacidae</taxon>
        <taxon>Oopsacas</taxon>
    </lineage>
</organism>
<evidence type="ECO:0000313" key="2">
    <source>
        <dbReference type="Proteomes" id="UP001165289"/>
    </source>
</evidence>
<protein>
    <submittedName>
        <fullName evidence="1">Uncharacterized protein</fullName>
    </submittedName>
</protein>
<reference evidence="1 2" key="1">
    <citation type="journal article" date="2023" name="BMC Biol.">
        <title>The compact genome of the sponge Oopsacas minuta (Hexactinellida) is lacking key metazoan core genes.</title>
        <authorList>
            <person name="Santini S."/>
            <person name="Schenkelaars Q."/>
            <person name="Jourda C."/>
            <person name="Duchesne M."/>
            <person name="Belahbib H."/>
            <person name="Rocher C."/>
            <person name="Selva M."/>
            <person name="Riesgo A."/>
            <person name="Vervoort M."/>
            <person name="Leys S.P."/>
            <person name="Kodjabachian L."/>
            <person name="Le Bivic A."/>
            <person name="Borchiellini C."/>
            <person name="Claverie J.M."/>
            <person name="Renard E."/>
        </authorList>
    </citation>
    <scope>NUCLEOTIDE SEQUENCE [LARGE SCALE GENOMIC DNA]</scope>
    <source>
        <strain evidence="1">SPO-2</strain>
    </source>
</reference>
<keyword evidence="2" id="KW-1185">Reference proteome</keyword>
<dbReference type="AlphaFoldDB" id="A0AAV7K7H5"/>
<accession>A0AAV7K7H5</accession>
<proteinExistence type="predicted"/>